<evidence type="ECO:0000313" key="22">
    <source>
        <dbReference type="EMBL" id="CAD8590163.1"/>
    </source>
</evidence>
<evidence type="ECO:0000256" key="9">
    <source>
        <dbReference type="ARBA" id="ARBA00023163"/>
    </source>
</evidence>
<dbReference type="InterPro" id="IPR007646">
    <property type="entry name" value="RNA_pol_Rpb2_4"/>
</dbReference>
<evidence type="ECO:0000259" key="16">
    <source>
        <dbReference type="Pfam" id="PF04560"/>
    </source>
</evidence>
<comment type="catalytic activity">
    <reaction evidence="12 14">
        <text>RNA(n) + a ribonucleoside 5'-triphosphate = RNA(n+1) + diphosphate</text>
        <dbReference type="Rhea" id="RHEA:21248"/>
        <dbReference type="Rhea" id="RHEA-COMP:14527"/>
        <dbReference type="Rhea" id="RHEA-COMP:17342"/>
        <dbReference type="ChEBI" id="CHEBI:33019"/>
        <dbReference type="ChEBI" id="CHEBI:61557"/>
        <dbReference type="ChEBI" id="CHEBI:140395"/>
        <dbReference type="EC" id="2.7.7.6"/>
    </reaction>
</comment>
<dbReference type="FunFam" id="3.90.1800.10:FF:000002">
    <property type="entry name" value="DNA-directed RNA polymerase subunit beta"/>
    <property type="match status" value="1"/>
</dbReference>
<dbReference type="FunFam" id="3.90.1110.10:FF:000006">
    <property type="entry name" value="DNA-directed RNA polymerase subunit beta"/>
    <property type="match status" value="1"/>
</dbReference>
<dbReference type="FunFam" id="2.40.270.10:FF:000011">
    <property type="entry name" value="DNA-directed RNA polymerase subunit beta"/>
    <property type="match status" value="1"/>
</dbReference>
<dbReference type="GO" id="GO:0000428">
    <property type="term" value="C:DNA-directed RNA polymerase complex"/>
    <property type="evidence" value="ECO:0007669"/>
    <property type="project" value="UniProtKB-KW"/>
</dbReference>
<dbReference type="EMBL" id="HBEV01009861">
    <property type="protein sequence ID" value="CAD8590163.1"/>
    <property type="molecule type" value="Transcribed_RNA"/>
</dbReference>
<dbReference type="Pfam" id="PF04560">
    <property type="entry name" value="RNA_pol_Rpb2_7"/>
    <property type="match status" value="1"/>
</dbReference>
<evidence type="ECO:0000256" key="5">
    <source>
        <dbReference type="ARBA" id="ARBA00022679"/>
    </source>
</evidence>
<keyword evidence="10" id="KW-0539">Nucleus</keyword>
<dbReference type="InterPro" id="IPR007642">
    <property type="entry name" value="RNA_pol_Rpb2_2"/>
</dbReference>
<dbReference type="Gene3D" id="3.90.1800.10">
    <property type="entry name" value="RNA polymerase alpha subunit dimerisation domain"/>
    <property type="match status" value="1"/>
</dbReference>
<name>A0A7S0PQ48_MICPS</name>
<dbReference type="FunFam" id="3.90.1100.10:FF:000006">
    <property type="entry name" value="DNA-directed RNA polymerase subunit beta"/>
    <property type="match status" value="1"/>
</dbReference>
<evidence type="ECO:0000256" key="12">
    <source>
        <dbReference type="ARBA" id="ARBA00048552"/>
    </source>
</evidence>
<gene>
    <name evidence="22" type="ORF">MSP1404_LOCUS7567</name>
</gene>
<comment type="subunit">
    <text evidence="11">In plastids the minimal PEP RNA polymerase catalytic core is composed of four subunits: alpha, beta, beta', and beta''. When a (nuclear-encoded) sigma factor is associated with the core the holoenzyme is formed, which can initiate transcription.</text>
</comment>
<evidence type="ECO:0000259" key="21">
    <source>
        <dbReference type="Pfam" id="PF04567"/>
    </source>
</evidence>
<dbReference type="GO" id="GO:0003899">
    <property type="term" value="F:DNA-directed RNA polymerase activity"/>
    <property type="evidence" value="ECO:0007669"/>
    <property type="project" value="UniProtKB-EC"/>
</dbReference>
<dbReference type="Gene3D" id="2.40.50.150">
    <property type="match status" value="1"/>
</dbReference>
<feature type="domain" description="RNA polymerase Rpb2" evidence="17">
    <location>
        <begin position="221"/>
        <end position="400"/>
    </location>
</feature>
<dbReference type="InterPro" id="IPR015712">
    <property type="entry name" value="DNA-dir_RNA_pol_su2"/>
</dbReference>
<evidence type="ECO:0000256" key="11">
    <source>
        <dbReference type="ARBA" id="ARBA00026088"/>
    </source>
</evidence>
<keyword evidence="9 14" id="KW-0804">Transcription</keyword>
<dbReference type="Pfam" id="PF04563">
    <property type="entry name" value="RNA_pol_Rpb2_1"/>
    <property type="match status" value="1"/>
</dbReference>
<dbReference type="EC" id="2.7.7.6" evidence="14"/>
<dbReference type="InterPro" id="IPR007120">
    <property type="entry name" value="DNA-dir_RNAP_su2_dom"/>
</dbReference>
<dbReference type="CDD" id="cd00653">
    <property type="entry name" value="RNA_pol_B_RPB2"/>
    <property type="match status" value="1"/>
</dbReference>
<dbReference type="SUPFAM" id="SSF64484">
    <property type="entry name" value="beta and beta-prime subunits of DNA dependent RNA-polymerase"/>
    <property type="match status" value="1"/>
</dbReference>
<dbReference type="InterPro" id="IPR007645">
    <property type="entry name" value="RNA_pol_Rpb2_3"/>
</dbReference>
<evidence type="ECO:0000256" key="2">
    <source>
        <dbReference type="ARBA" id="ARBA00004123"/>
    </source>
</evidence>
<keyword evidence="5 14" id="KW-0808">Transferase</keyword>
<dbReference type="Pfam" id="PF04566">
    <property type="entry name" value="RNA_pol_Rpb2_4"/>
    <property type="match status" value="1"/>
</dbReference>
<dbReference type="InterPro" id="IPR007647">
    <property type="entry name" value="RNA_pol_Rpb2_5"/>
</dbReference>
<dbReference type="Gene3D" id="3.90.1100.10">
    <property type="match status" value="1"/>
</dbReference>
<dbReference type="FunFam" id="3.90.1100.10:FF:000021">
    <property type="entry name" value="DNA-directed RNA polymerase subunit beta"/>
    <property type="match status" value="1"/>
</dbReference>
<dbReference type="PROSITE" id="PS01166">
    <property type="entry name" value="RNA_POL_BETA"/>
    <property type="match status" value="1"/>
</dbReference>
<accession>A0A7S0PQ48</accession>
<evidence type="ECO:0000256" key="7">
    <source>
        <dbReference type="ARBA" id="ARBA00022723"/>
    </source>
</evidence>
<evidence type="ECO:0000256" key="13">
    <source>
        <dbReference type="RuleBase" id="RU000434"/>
    </source>
</evidence>
<dbReference type="InterPro" id="IPR014724">
    <property type="entry name" value="RNA_pol_RPB2_OB-fold"/>
</dbReference>
<evidence type="ECO:0000259" key="18">
    <source>
        <dbReference type="Pfam" id="PF04563"/>
    </source>
</evidence>
<dbReference type="FunFam" id="2.40.270.10:FF:000006">
    <property type="entry name" value="DNA-directed RNA polymerase subunit beta"/>
    <property type="match status" value="1"/>
</dbReference>
<protein>
    <recommendedName>
        <fullName evidence="14">DNA-directed RNA polymerase subunit beta</fullName>
        <ecNumber evidence="14">2.7.7.6</ecNumber>
    </recommendedName>
</protein>
<proteinExistence type="inferred from homology"/>
<dbReference type="InterPro" id="IPR007121">
    <property type="entry name" value="RNA_pol_bsu_CS"/>
</dbReference>
<dbReference type="GO" id="GO:0006351">
    <property type="term" value="P:DNA-templated transcription"/>
    <property type="evidence" value="ECO:0007669"/>
    <property type="project" value="InterPro"/>
</dbReference>
<feature type="domain" description="DNA-directed RNA polymerase subunit 2 hybrid-binding" evidence="15">
    <location>
        <begin position="705"/>
        <end position="1077"/>
    </location>
</feature>
<keyword evidence="6 14" id="KW-0548">Nucleotidyltransferase</keyword>
<dbReference type="InterPro" id="IPR037033">
    <property type="entry name" value="DNA-dir_RNAP_su2_hyb_sf"/>
</dbReference>
<dbReference type="Pfam" id="PF04565">
    <property type="entry name" value="RNA_pol_Rpb2_3"/>
    <property type="match status" value="1"/>
</dbReference>
<evidence type="ECO:0000256" key="3">
    <source>
        <dbReference type="ARBA" id="ARBA00006835"/>
    </source>
</evidence>
<dbReference type="PANTHER" id="PTHR20856">
    <property type="entry name" value="DNA-DIRECTED RNA POLYMERASE I SUBUNIT 2"/>
    <property type="match status" value="1"/>
</dbReference>
<evidence type="ECO:0000256" key="1">
    <source>
        <dbReference type="ARBA" id="ARBA00004026"/>
    </source>
</evidence>
<comment type="function">
    <text evidence="1 14">DNA-dependent RNA polymerase catalyzes the transcription of DNA into RNA using the four ribonucleoside triphosphates as substrates.</text>
</comment>
<dbReference type="GO" id="GO:0005634">
    <property type="term" value="C:nucleus"/>
    <property type="evidence" value="ECO:0007669"/>
    <property type="project" value="UniProtKB-SubCell"/>
</dbReference>
<feature type="domain" description="RNA polymerase Rpb2" evidence="16">
    <location>
        <begin position="1079"/>
        <end position="1170"/>
    </location>
</feature>
<organism evidence="22">
    <name type="scientific">Micromonas pusilla</name>
    <name type="common">Picoplanktonic green alga</name>
    <name type="synonym">Chromulina pusilla</name>
    <dbReference type="NCBI Taxonomy" id="38833"/>
    <lineage>
        <taxon>Eukaryota</taxon>
        <taxon>Viridiplantae</taxon>
        <taxon>Chlorophyta</taxon>
        <taxon>Mamiellophyceae</taxon>
        <taxon>Mamiellales</taxon>
        <taxon>Mamiellaceae</taxon>
        <taxon>Micromonas</taxon>
    </lineage>
</organism>
<sequence length="1173" mass="130393">MADDSIADPPVEVRMRAFDKGEIKPGVHHPDWVPDCLQVDPETLNAPIKTLKDKFELLPAFLKVRGLVRQHIDSFNYLINEEIKKIIAAKANEKVTCDTDPNFYLKYTNIQVGKPSVEEDFIVEEITPQQCRLRDMTYAAPVTVDVEYTRGKEIVTNTSKNGVGGVTIGRIPLMLRSSRCILTGKSEEELARLGECPLDPGGYFVVKGTEKVILIQEQLSKNRIIIDIDNKGEVGASVTSSTHERKSKTNIVVKHGKLYLRHNTFTDEIPIMVALKAMGCESDQEVVQMVGPDTAYASLLLPSLLECSALAIFTQQQALEYCGGKVRMATRMMYSRNKRSKVDEARDILAGVVLAHVPVPAYDFRQKCVYVAIMIRRILHAMVDPTQVDDKDYYGNKRLELAGQLLALLFEDCFKRLNADLKRQADAVLSKSNRATQFDIIKCIRQDTLSNGLEHAISSGNWTVKRFRMERKGVTQVLSRLSFISALGMMTRITSQFEKTRKVSGPRALQPSQWGMLCPSDTPEGESCGLVKNLALMTHVTTDDEEEPLRSLAHVLGVEPLLLLVGQELHSPGSALVFLNGHILGVHQDPARFASDFRLLRRRGRVGEFVSVHTTTGNVYIASDGGRVCRPLLIVENGELLVKQVHLDALKAGRWTFNDFLTQGLVEYLDVNEENNSYIALYESEITTETTHLEIEPFTLLGVWAGIIPYPHHNQSPRNTYQCAMGKQAMGNIAFNQLNRMDTLMYLLVYPQKPIVKTKTIELIGYDRLGAGQNATVAVMSYSGYDIEDAIVMNRASLDRGFGRCIVLRKYGCTIKKYSNRTQDRIVPPTPAQTGPNGRHRLLDKDGIAAVGERISPGDVYVNKQSPGNTRDPLPNPQAMPDSFYRPTAQSYKGPQGESCVVDKVMLTTSDEGQFNVKCLVRHTRRPEVGDKFSSRHGQKGVCGTIVEQSDLPFSERGICPDLIMNPHGFPSRMTVGKMIELLGGKAGLQDGKFKYGTAFGGDTVTSLSEVLVEHGFSYNGKDLMHCGITGEPLVAYIFMGPVYYQKLKHMVLDKMHARARGPRVVLTRQPTEGRARDGGLRLGEMERDCLIGYGAAMLILERLMISSDQFEAQVCTNCGLLGYKHHGTGRNLCQQCADGGTVSALKLPYACKLLFQELQSMNICPRLTLSDA</sequence>
<dbReference type="GO" id="GO:0003677">
    <property type="term" value="F:DNA binding"/>
    <property type="evidence" value="ECO:0007669"/>
    <property type="project" value="InterPro"/>
</dbReference>
<dbReference type="Pfam" id="PF04567">
    <property type="entry name" value="RNA_pol_Rpb2_5"/>
    <property type="match status" value="1"/>
</dbReference>
<feature type="domain" description="RNA polymerase Rpb2" evidence="19">
    <location>
        <begin position="476"/>
        <end position="540"/>
    </location>
</feature>
<evidence type="ECO:0000256" key="6">
    <source>
        <dbReference type="ARBA" id="ARBA00022695"/>
    </source>
</evidence>
<keyword evidence="7" id="KW-0479">Metal-binding</keyword>
<evidence type="ECO:0000256" key="4">
    <source>
        <dbReference type="ARBA" id="ARBA00022478"/>
    </source>
</evidence>
<dbReference type="AlphaFoldDB" id="A0A7S0PQ48"/>
<dbReference type="GO" id="GO:0046872">
    <property type="term" value="F:metal ion binding"/>
    <property type="evidence" value="ECO:0007669"/>
    <property type="project" value="UniProtKB-KW"/>
</dbReference>
<dbReference type="Gene3D" id="2.40.270.10">
    <property type="entry name" value="DNA-directed RNA polymerase, subunit 2, domain 6"/>
    <property type="match status" value="1"/>
</dbReference>
<evidence type="ECO:0000256" key="14">
    <source>
        <dbReference type="RuleBase" id="RU363031"/>
    </source>
</evidence>
<evidence type="ECO:0000259" key="19">
    <source>
        <dbReference type="Pfam" id="PF04565"/>
    </source>
</evidence>
<dbReference type="NCBIfam" id="NF007175">
    <property type="entry name" value="PRK09606.1"/>
    <property type="match status" value="1"/>
</dbReference>
<comment type="similarity">
    <text evidence="3 13">Belongs to the RNA polymerase beta chain family.</text>
</comment>
<dbReference type="Gene3D" id="3.90.1070.20">
    <property type="match status" value="1"/>
</dbReference>
<keyword evidence="4 14" id="KW-0240">DNA-directed RNA polymerase</keyword>
<dbReference type="InterPro" id="IPR007644">
    <property type="entry name" value="RNA_pol_bsu_protrusion"/>
</dbReference>
<evidence type="ECO:0000256" key="8">
    <source>
        <dbReference type="ARBA" id="ARBA00022833"/>
    </source>
</evidence>
<feature type="domain" description="RNA polymerase Rpb2" evidence="20">
    <location>
        <begin position="577"/>
        <end position="636"/>
    </location>
</feature>
<keyword evidence="8" id="KW-0862">Zinc</keyword>
<evidence type="ECO:0000259" key="20">
    <source>
        <dbReference type="Pfam" id="PF04566"/>
    </source>
</evidence>
<dbReference type="Pfam" id="PF00562">
    <property type="entry name" value="RNA_pol_Rpb2_6"/>
    <property type="match status" value="1"/>
</dbReference>
<feature type="domain" description="RNA polymerase Rpb2" evidence="21">
    <location>
        <begin position="657"/>
        <end position="689"/>
    </location>
</feature>
<dbReference type="InterPro" id="IPR037034">
    <property type="entry name" value="RNA_pol_Rpb2_2_sf"/>
</dbReference>
<reference evidence="22" key="1">
    <citation type="submission" date="2021-01" db="EMBL/GenBank/DDBJ databases">
        <authorList>
            <person name="Corre E."/>
            <person name="Pelletier E."/>
            <person name="Niang G."/>
            <person name="Scheremetjew M."/>
            <person name="Finn R."/>
            <person name="Kale V."/>
            <person name="Holt S."/>
            <person name="Cochrane G."/>
            <person name="Meng A."/>
            <person name="Brown T."/>
            <person name="Cohen L."/>
        </authorList>
    </citation>
    <scope>NUCLEOTIDE SEQUENCE</scope>
    <source>
        <strain evidence="22">CCMP494</strain>
    </source>
</reference>
<evidence type="ECO:0000256" key="10">
    <source>
        <dbReference type="ARBA" id="ARBA00023242"/>
    </source>
</evidence>
<dbReference type="GO" id="GO:0032549">
    <property type="term" value="F:ribonucleoside binding"/>
    <property type="evidence" value="ECO:0007669"/>
    <property type="project" value="InterPro"/>
</dbReference>
<dbReference type="InterPro" id="IPR007641">
    <property type="entry name" value="RNA_pol_Rpb2_7"/>
</dbReference>
<feature type="domain" description="RNA polymerase beta subunit protrusion" evidence="18">
    <location>
        <begin position="66"/>
        <end position="444"/>
    </location>
</feature>
<evidence type="ECO:0000259" key="17">
    <source>
        <dbReference type="Pfam" id="PF04561"/>
    </source>
</evidence>
<evidence type="ECO:0000259" key="15">
    <source>
        <dbReference type="Pfam" id="PF00562"/>
    </source>
</evidence>
<comment type="subcellular location">
    <subcellularLocation>
        <location evidence="2">Nucleus</location>
    </subcellularLocation>
</comment>
<dbReference type="Gene3D" id="3.90.1110.10">
    <property type="entry name" value="RNA polymerase Rpb2, domain 2"/>
    <property type="match status" value="1"/>
</dbReference>
<dbReference type="Pfam" id="PF04561">
    <property type="entry name" value="RNA_pol_Rpb2_2"/>
    <property type="match status" value="1"/>
</dbReference>